<proteinExistence type="inferred from homology"/>
<accession>A0A7T6AS10</accession>
<dbReference type="KEGG" id="dog:HP555_13245"/>
<dbReference type="InterPro" id="IPR009009">
    <property type="entry name" value="RlpA-like_DPBB"/>
</dbReference>
<dbReference type="PANTHER" id="PTHR34183:SF1">
    <property type="entry name" value="ENDOLYTIC PEPTIDOGLYCAN TRANSGLYCOSYLASE RLPA"/>
    <property type="match status" value="1"/>
</dbReference>
<dbReference type="EC" id="4.2.2.-" evidence="3"/>
<evidence type="ECO:0000313" key="7">
    <source>
        <dbReference type="Proteomes" id="UP000596092"/>
    </source>
</evidence>
<dbReference type="HAMAP" id="MF_02071">
    <property type="entry name" value="RlpA"/>
    <property type="match status" value="1"/>
</dbReference>
<dbReference type="EMBL" id="CP054140">
    <property type="protein sequence ID" value="QQG67057.1"/>
    <property type="molecule type" value="Genomic_DNA"/>
</dbReference>
<feature type="domain" description="RlpA-like protein double-psi beta-barrel" evidence="5">
    <location>
        <begin position="56"/>
        <end position="143"/>
    </location>
</feature>
<evidence type="ECO:0000313" key="6">
    <source>
        <dbReference type="EMBL" id="QQG67057.1"/>
    </source>
</evidence>
<sequence length="153" mass="16354">MFVGLAMIEFSAGQPLNAVASAAQRDKVTYAAAHKNAPRAKLAKSTKRSRKTSSMKGIAAIYADKFHGRKTSSGQRFSQHAMTAAHKTLPFGTTVRVTNLRNNKTVDVVVNDRGPWCRGRVIDLSTAAAGKIGMLRAGLAHVKLEIVSSTSST</sequence>
<dbReference type="CDD" id="cd22268">
    <property type="entry name" value="DPBB_RlpA-like"/>
    <property type="match status" value="1"/>
</dbReference>
<dbReference type="GO" id="GO:0008932">
    <property type="term" value="F:lytic endotransglycosylase activity"/>
    <property type="evidence" value="ECO:0007669"/>
    <property type="project" value="UniProtKB-UniRule"/>
</dbReference>
<protein>
    <recommendedName>
        <fullName evidence="3">Probable endolytic peptidoglycan transglycosylase RlpA</fullName>
        <ecNumber evidence="3">4.2.2.-</ecNumber>
    </recommendedName>
</protein>
<dbReference type="Proteomes" id="UP000596092">
    <property type="component" value="Chromosome"/>
</dbReference>
<dbReference type="InterPro" id="IPR034718">
    <property type="entry name" value="RlpA"/>
</dbReference>
<evidence type="ECO:0000256" key="2">
    <source>
        <dbReference type="ARBA" id="ARBA00023316"/>
    </source>
</evidence>
<evidence type="ECO:0000256" key="4">
    <source>
        <dbReference type="RuleBase" id="RU003495"/>
    </source>
</evidence>
<dbReference type="PANTHER" id="PTHR34183">
    <property type="entry name" value="ENDOLYTIC PEPTIDOGLYCAN TRANSGLYCOSYLASE RLPA"/>
    <property type="match status" value="1"/>
</dbReference>
<comment type="function">
    <text evidence="3">Lytic transglycosylase with a strong preference for naked glycan strands that lack stem peptides.</text>
</comment>
<dbReference type="Pfam" id="PF03330">
    <property type="entry name" value="DPBB_1"/>
    <property type="match status" value="1"/>
</dbReference>
<comment type="similarity">
    <text evidence="3 4">Belongs to the RlpA family.</text>
</comment>
<dbReference type="GO" id="GO:0000270">
    <property type="term" value="P:peptidoglycan metabolic process"/>
    <property type="evidence" value="ECO:0007669"/>
    <property type="project" value="UniProtKB-UniRule"/>
</dbReference>
<reference evidence="6 7" key="1">
    <citation type="submission" date="2020-05" db="EMBL/GenBank/DDBJ databases">
        <title>Complete genome of Desulfobulbus oligotrophicus.</title>
        <authorList>
            <person name="Podar M."/>
        </authorList>
    </citation>
    <scope>NUCLEOTIDE SEQUENCE [LARGE SCALE GENOMIC DNA]</scope>
    <source>
        <strain evidence="6 7">Prop6</strain>
    </source>
</reference>
<gene>
    <name evidence="3" type="primary">rlpA</name>
    <name evidence="6" type="ORF">HP555_13245</name>
</gene>
<dbReference type="Gene3D" id="2.40.40.10">
    <property type="entry name" value="RlpA-like domain"/>
    <property type="match status" value="1"/>
</dbReference>
<keyword evidence="1 3" id="KW-0456">Lyase</keyword>
<evidence type="ECO:0000256" key="1">
    <source>
        <dbReference type="ARBA" id="ARBA00023239"/>
    </source>
</evidence>
<dbReference type="NCBIfam" id="TIGR00413">
    <property type="entry name" value="rlpA"/>
    <property type="match status" value="1"/>
</dbReference>
<dbReference type="AlphaFoldDB" id="A0A7T6AS10"/>
<dbReference type="GO" id="GO:0071555">
    <property type="term" value="P:cell wall organization"/>
    <property type="evidence" value="ECO:0007669"/>
    <property type="project" value="UniProtKB-KW"/>
</dbReference>
<keyword evidence="7" id="KW-1185">Reference proteome</keyword>
<name>A0A7T6AS10_9BACT</name>
<dbReference type="InterPro" id="IPR036908">
    <property type="entry name" value="RlpA-like_sf"/>
</dbReference>
<keyword evidence="2 3" id="KW-0961">Cell wall biogenesis/degradation</keyword>
<dbReference type="SUPFAM" id="SSF50685">
    <property type="entry name" value="Barwin-like endoglucanases"/>
    <property type="match status" value="1"/>
</dbReference>
<dbReference type="InterPro" id="IPR012997">
    <property type="entry name" value="RplA"/>
</dbReference>
<evidence type="ECO:0000259" key="5">
    <source>
        <dbReference type="Pfam" id="PF03330"/>
    </source>
</evidence>
<organism evidence="6 7">
    <name type="scientific">Desulfobulbus oligotrophicus</name>
    <dbReference type="NCBI Taxonomy" id="1909699"/>
    <lineage>
        <taxon>Bacteria</taxon>
        <taxon>Pseudomonadati</taxon>
        <taxon>Thermodesulfobacteriota</taxon>
        <taxon>Desulfobulbia</taxon>
        <taxon>Desulfobulbales</taxon>
        <taxon>Desulfobulbaceae</taxon>
        <taxon>Desulfobulbus</taxon>
    </lineage>
</organism>
<evidence type="ECO:0000256" key="3">
    <source>
        <dbReference type="HAMAP-Rule" id="MF_02071"/>
    </source>
</evidence>